<name>A0A0F9LZU0_9ZZZZ</name>
<evidence type="ECO:0000313" key="1">
    <source>
        <dbReference type="EMBL" id="KKM92606.1"/>
    </source>
</evidence>
<dbReference type="AlphaFoldDB" id="A0A0F9LZU0"/>
<accession>A0A0F9LZU0</accession>
<dbReference type="EMBL" id="LAZR01006369">
    <property type="protein sequence ID" value="KKM92606.1"/>
    <property type="molecule type" value="Genomic_DNA"/>
</dbReference>
<protein>
    <submittedName>
        <fullName evidence="1">Uncharacterized protein</fullName>
    </submittedName>
</protein>
<organism evidence="1">
    <name type="scientific">marine sediment metagenome</name>
    <dbReference type="NCBI Taxonomy" id="412755"/>
    <lineage>
        <taxon>unclassified sequences</taxon>
        <taxon>metagenomes</taxon>
        <taxon>ecological metagenomes</taxon>
    </lineage>
</organism>
<gene>
    <name evidence="1" type="ORF">LCGC14_1216670</name>
</gene>
<sequence>MTVEMLCGKCRRPARWLWLGSNYKRPIFVCGYHKRAYVGVILWEPLKRMEIA</sequence>
<comment type="caution">
    <text evidence="1">The sequence shown here is derived from an EMBL/GenBank/DDBJ whole genome shotgun (WGS) entry which is preliminary data.</text>
</comment>
<proteinExistence type="predicted"/>
<reference evidence="1" key="1">
    <citation type="journal article" date="2015" name="Nature">
        <title>Complex archaea that bridge the gap between prokaryotes and eukaryotes.</title>
        <authorList>
            <person name="Spang A."/>
            <person name="Saw J.H."/>
            <person name="Jorgensen S.L."/>
            <person name="Zaremba-Niedzwiedzka K."/>
            <person name="Martijn J."/>
            <person name="Lind A.E."/>
            <person name="van Eijk R."/>
            <person name="Schleper C."/>
            <person name="Guy L."/>
            <person name="Ettema T.J."/>
        </authorList>
    </citation>
    <scope>NUCLEOTIDE SEQUENCE</scope>
</reference>